<dbReference type="Proteomes" id="UP000184532">
    <property type="component" value="Unassembled WGS sequence"/>
</dbReference>
<dbReference type="STRING" id="570519.SAMN04488116_2373"/>
<dbReference type="OrthoDB" id="9822901at2"/>
<name>A0A1M5MC92_9FLAO</name>
<organism evidence="1 2">
    <name type="scientific">Flagellimonas flava</name>
    <dbReference type="NCBI Taxonomy" id="570519"/>
    <lineage>
        <taxon>Bacteria</taxon>
        <taxon>Pseudomonadati</taxon>
        <taxon>Bacteroidota</taxon>
        <taxon>Flavobacteriia</taxon>
        <taxon>Flavobacteriales</taxon>
        <taxon>Flavobacteriaceae</taxon>
        <taxon>Flagellimonas</taxon>
    </lineage>
</organism>
<gene>
    <name evidence="1" type="ORF">SAMN04488116_2373</name>
</gene>
<evidence type="ECO:0000313" key="2">
    <source>
        <dbReference type="Proteomes" id="UP000184532"/>
    </source>
</evidence>
<protein>
    <submittedName>
        <fullName evidence="1">Uncharacterized protein</fullName>
    </submittedName>
</protein>
<evidence type="ECO:0000313" key="1">
    <source>
        <dbReference type="EMBL" id="SHG74841.1"/>
    </source>
</evidence>
<dbReference type="AlphaFoldDB" id="A0A1M5MC92"/>
<keyword evidence="2" id="KW-1185">Reference proteome</keyword>
<reference evidence="2" key="1">
    <citation type="submission" date="2016-11" db="EMBL/GenBank/DDBJ databases">
        <authorList>
            <person name="Varghese N."/>
            <person name="Submissions S."/>
        </authorList>
    </citation>
    <scope>NUCLEOTIDE SEQUENCE [LARGE SCALE GENOMIC DNA]</scope>
    <source>
        <strain evidence="2">DSM 22638</strain>
    </source>
</reference>
<accession>A0A1M5MC92</accession>
<proteinExistence type="predicted"/>
<sequence>MQQVLHFLIFIVFPFVWADSAYGQNIELVGIELARFPKDMKIGNASDAGTRIQFFVKDTVVVTGLTKSFKLEQWTTNTGRNLDYEHSKLVTTAVLKDNRMARDTALLSQRGFWSEHGKGFVFKLHSWALPDSAAISMSIKAEVEYTTLTPEKVLLEDITHLAGNIEGLTGLEFMGNSIDLRPKLYGQGTEAYMTFNGTLTNKTYQVAIKTMQFLDKEGKIMDELYFGLNNNYSTSTRNRVDLRKAVVLRMHYRKLKVKKIKIDSTFGLGF</sequence>
<dbReference type="RefSeq" id="WP_073179777.1">
    <property type="nucleotide sequence ID" value="NZ_FQWL01000003.1"/>
</dbReference>
<dbReference type="EMBL" id="FQWL01000003">
    <property type="protein sequence ID" value="SHG74841.1"/>
    <property type="molecule type" value="Genomic_DNA"/>
</dbReference>